<evidence type="ECO:0000256" key="1">
    <source>
        <dbReference type="SAM" id="MobiDB-lite"/>
    </source>
</evidence>
<dbReference type="RefSeq" id="WP_311948665.1">
    <property type="nucleotide sequence ID" value="NZ_JAVLVU010000001.1"/>
</dbReference>
<accession>A0ABU3GR99</accession>
<name>A0ABU3GR99_9SPHI</name>
<reference evidence="4" key="1">
    <citation type="submission" date="2023-07" db="EMBL/GenBank/DDBJ databases">
        <title>Functional and genomic diversity of the sorghum phyllosphere microbiome.</title>
        <authorList>
            <person name="Shade A."/>
        </authorList>
    </citation>
    <scope>NUCLEOTIDE SEQUENCE [LARGE SCALE GENOMIC DNA]</scope>
    <source>
        <strain evidence="4">SORGH_AS_0422</strain>
    </source>
</reference>
<evidence type="ECO:0000313" key="3">
    <source>
        <dbReference type="EMBL" id="MDT3402309.1"/>
    </source>
</evidence>
<protein>
    <submittedName>
        <fullName evidence="3">Uncharacterized protein</fullName>
    </submittedName>
</protein>
<organism evidence="3 4">
    <name type="scientific">Mucilaginibacter terrae</name>
    <dbReference type="NCBI Taxonomy" id="1955052"/>
    <lineage>
        <taxon>Bacteria</taxon>
        <taxon>Pseudomonadati</taxon>
        <taxon>Bacteroidota</taxon>
        <taxon>Sphingobacteriia</taxon>
        <taxon>Sphingobacteriales</taxon>
        <taxon>Sphingobacteriaceae</taxon>
        <taxon>Mucilaginibacter</taxon>
    </lineage>
</organism>
<sequence length="475" mass="52075">MKKTYIFFSLLLLVQCSAFAQENSKSETVETNKIKYNFSSKSLTKPKLSKIKTDEFYQVIIDSINLNLYKVSINTKDTTTSKALQMPALTGLDLEGITKAISGIKPPTTFYTITRKIPVAGDTSAHGFSPNKKTKTITEKKPSPVGPKMQEYKQTLNGFLASLTSIKAAIDEVFFKVYEYQLNQQQNSPSKETVSPYAARLKDITDLRNRITTLAGLITASQTTYVAFQTKYKDEIAKNEELTAADKAIVETYTKLITGCSDAQSAVAADKARDLLAGLISTANNANGQYMSLPFQFKKDQATVSLLIEPRKPELGLNTYKQELVFPLQSKSYAAVGVSFYGSNLHDEPYSVVAVDSAEYQVKPENWTKMEVGITALLRLGTKFSDTSPAGAHFSIGPGVTIASTIKPRLLTGGGFSYGHKHMFTFDIGGIFGYVDRVTTAGDITNQTLSARPDNVMVSKLSGGIFGAIGYLYRF</sequence>
<gene>
    <name evidence="3" type="ORF">QE417_001381</name>
</gene>
<dbReference type="Proteomes" id="UP001258315">
    <property type="component" value="Unassembled WGS sequence"/>
</dbReference>
<feature type="region of interest" description="Disordered" evidence="1">
    <location>
        <begin position="124"/>
        <end position="147"/>
    </location>
</feature>
<comment type="caution">
    <text evidence="3">The sequence shown here is derived from an EMBL/GenBank/DDBJ whole genome shotgun (WGS) entry which is preliminary data.</text>
</comment>
<dbReference type="EMBL" id="JAVLVU010000001">
    <property type="protein sequence ID" value="MDT3402309.1"/>
    <property type="molecule type" value="Genomic_DNA"/>
</dbReference>
<proteinExistence type="predicted"/>
<evidence type="ECO:0000313" key="4">
    <source>
        <dbReference type="Proteomes" id="UP001258315"/>
    </source>
</evidence>
<keyword evidence="4" id="KW-1185">Reference proteome</keyword>
<feature type="chain" id="PRO_5046511085" evidence="2">
    <location>
        <begin position="21"/>
        <end position="475"/>
    </location>
</feature>
<keyword evidence="2" id="KW-0732">Signal</keyword>
<evidence type="ECO:0000256" key="2">
    <source>
        <dbReference type="SAM" id="SignalP"/>
    </source>
</evidence>
<feature type="signal peptide" evidence="2">
    <location>
        <begin position="1"/>
        <end position="20"/>
    </location>
</feature>